<feature type="compositionally biased region" description="Low complexity" evidence="1">
    <location>
        <begin position="729"/>
        <end position="758"/>
    </location>
</feature>
<accession>A0A8R1YC17</accession>
<keyword evidence="3" id="KW-1185">Reference proteome</keyword>
<organism evidence="2 3">
    <name type="scientific">Pristionchus pacificus</name>
    <name type="common">Parasitic nematode worm</name>
    <dbReference type="NCBI Taxonomy" id="54126"/>
    <lineage>
        <taxon>Eukaryota</taxon>
        <taxon>Metazoa</taxon>
        <taxon>Ecdysozoa</taxon>
        <taxon>Nematoda</taxon>
        <taxon>Chromadorea</taxon>
        <taxon>Rhabditida</taxon>
        <taxon>Rhabditina</taxon>
        <taxon>Diplogasteromorpha</taxon>
        <taxon>Diplogasteroidea</taxon>
        <taxon>Neodiplogasteridae</taxon>
        <taxon>Pristionchus</taxon>
    </lineage>
</organism>
<feature type="region of interest" description="Disordered" evidence="1">
    <location>
        <begin position="164"/>
        <end position="184"/>
    </location>
</feature>
<feature type="compositionally biased region" description="Polar residues" evidence="1">
    <location>
        <begin position="327"/>
        <end position="347"/>
    </location>
</feature>
<dbReference type="PANTHER" id="PTHR14247:SF8">
    <property type="entry name" value="RAS-GEF DOMAIN-CONTAINING PROTEIN"/>
    <property type="match status" value="1"/>
</dbReference>
<dbReference type="Pfam" id="PF00017">
    <property type="entry name" value="SH2"/>
    <property type="match status" value="1"/>
</dbReference>
<feature type="compositionally biased region" description="Low complexity" evidence="1">
    <location>
        <begin position="672"/>
        <end position="685"/>
    </location>
</feature>
<evidence type="ECO:0000313" key="3">
    <source>
        <dbReference type="Proteomes" id="UP000005239"/>
    </source>
</evidence>
<feature type="compositionally biased region" description="Basic residues" evidence="1">
    <location>
        <begin position="641"/>
        <end position="655"/>
    </location>
</feature>
<dbReference type="GO" id="GO:0005085">
    <property type="term" value="F:guanyl-nucleotide exchange factor activity"/>
    <property type="evidence" value="ECO:0007669"/>
    <property type="project" value="InterPro"/>
</dbReference>
<gene>
    <name evidence="2" type="primary">WBGene00097991</name>
</gene>
<dbReference type="InterPro" id="IPR000980">
    <property type="entry name" value="SH2"/>
</dbReference>
<reference evidence="3" key="1">
    <citation type="journal article" date="2008" name="Nat. Genet.">
        <title>The Pristionchus pacificus genome provides a unique perspective on nematode lifestyle and parasitism.</title>
        <authorList>
            <person name="Dieterich C."/>
            <person name="Clifton S.W."/>
            <person name="Schuster L.N."/>
            <person name="Chinwalla A."/>
            <person name="Delehaunty K."/>
            <person name="Dinkelacker I."/>
            <person name="Fulton L."/>
            <person name="Fulton R."/>
            <person name="Godfrey J."/>
            <person name="Minx P."/>
            <person name="Mitreva M."/>
            <person name="Roeseler W."/>
            <person name="Tian H."/>
            <person name="Witte H."/>
            <person name="Yang S.P."/>
            <person name="Wilson R.K."/>
            <person name="Sommer R.J."/>
        </authorList>
    </citation>
    <scope>NUCLEOTIDE SEQUENCE [LARGE SCALE GENOMIC DNA]</scope>
    <source>
        <strain evidence="3">PS312</strain>
    </source>
</reference>
<feature type="compositionally biased region" description="Basic and acidic residues" evidence="1">
    <location>
        <begin position="348"/>
        <end position="361"/>
    </location>
</feature>
<protein>
    <submittedName>
        <fullName evidence="2">SH2 domain-containing protein</fullName>
    </submittedName>
</protein>
<sequence length="925" mass="99611">MTGISGGDRVRDSISSAGQFVLTAFWKKPLHFQINAERDRMGNRVYMFEEEEFSTVSSLVHFYRTHRRPITLSTGCLISRGVEKGGAEEILNAKGAGAELEAQYAKIFRPTAIGGKPSYGPSPGLSKTAMVNWASRSSLASSSSVNNLNRPAALPPPVPASLLRAGIPLPKRSPPTTRKSQEDEDYCEMDYDAMEPEVLHSPLIGGTRSVFNMTVPSHMRENMLRPSQSLEKLNYDQRHFDTMPARGYAPRAPSSVQSEIMLPSLLSPTADREAGNRKSDISADSGQRSGDSSSRPSSTVDGTSVEEDDYDLPKGDQMFTRADSRLSKFSSPTTNTSSEGHGSGASTSRDESDYDEPKDRTNGMNSIQREKPAIPLKPILMAKPLISGKPAIAPKPSNNDAQPIPPALHRLRHFVLEHSEREMAEIMGKEDCALLGLIGHERRARMKTRCRNTQLAVVFSILSSESQLEAARVLALWIRVGGHAIKSNGNQFTFVNIMRALTSEKLNITSLWERVDVLARQDFKLLAKSFKMITTRGEHPLDSVSCSLPFLHPLLDIFDAGNDVDSSYLDRSCPAKELDSTFFWLDMARDWCAGSSQFAQRCSAHFAAAARLTKPNLMIDATLANLLPVVYNKREMGCCSRKKSAKSKKTLKGGAKRPGGASASNKSKKAGGKPLLGAKPGAKKGAPGGGAKSTSTSAKRTPNGKTTAPKAAHKGGALQRATPDKRPVKTPSTASSSKSGKSSGPSSASGKKGATSSARSPNAAEARQAKKRENHVKSLTKNAAKGRNDAPSSDVTTARSPPYDPKKASKEKAAGAPKFYPKIPVQAPSPPPPRDPKKKTKSKEKEKQADKSTKSSKSQSKASQTSSSAAARAPRVRKVSRSKLPMQKLTVSSHIEDGIVLGTPPSSVADLLQGGPRQQLNLPSA</sequence>
<feature type="compositionally biased region" description="Basic and acidic residues" evidence="1">
    <location>
        <begin position="804"/>
        <end position="813"/>
    </location>
</feature>
<dbReference type="InterPro" id="IPR051853">
    <property type="entry name" value="SH2-Ras-GEF_adapter"/>
</dbReference>
<dbReference type="PANTHER" id="PTHR14247">
    <property type="entry name" value="BREAST CANCER ANTI-ESTROGEN RESISTANCE PROTEIN 3 HOMOLOG-LIKE PROTEIN"/>
    <property type="match status" value="1"/>
</dbReference>
<feature type="compositionally biased region" description="Low complexity" evidence="1">
    <location>
        <begin position="282"/>
        <end position="303"/>
    </location>
</feature>
<dbReference type="AlphaFoldDB" id="A0A2A6C7R1"/>
<dbReference type="Gene3D" id="1.10.840.10">
    <property type="entry name" value="Ras guanine-nucleotide exchange factors catalytic domain"/>
    <property type="match status" value="1"/>
</dbReference>
<dbReference type="EnsemblMetazoa" id="PPA08437.1">
    <property type="protein sequence ID" value="PPA08437.1"/>
    <property type="gene ID" value="WBGene00097991"/>
</dbReference>
<feature type="compositionally biased region" description="Basic and acidic residues" evidence="1">
    <location>
        <begin position="270"/>
        <end position="281"/>
    </location>
</feature>
<dbReference type="GO" id="GO:0007264">
    <property type="term" value="P:small GTPase-mediated signal transduction"/>
    <property type="evidence" value="ECO:0007669"/>
    <property type="project" value="InterPro"/>
</dbReference>
<dbReference type="Proteomes" id="UP000005239">
    <property type="component" value="Unassembled WGS sequence"/>
</dbReference>
<proteinExistence type="predicted"/>
<feature type="compositionally biased region" description="Basic and acidic residues" evidence="1">
    <location>
        <begin position="843"/>
        <end position="853"/>
    </location>
</feature>
<dbReference type="InterPro" id="IPR036860">
    <property type="entry name" value="SH2_dom_sf"/>
</dbReference>
<reference evidence="2" key="2">
    <citation type="submission" date="2022-06" db="UniProtKB">
        <authorList>
            <consortium name="EnsemblMetazoa"/>
        </authorList>
    </citation>
    <scope>IDENTIFICATION</scope>
    <source>
        <strain evidence="2">PS312</strain>
    </source>
</reference>
<dbReference type="OrthoDB" id="9204160at2759"/>
<name>A0A2A6C7R1_PRIPA</name>
<dbReference type="SUPFAM" id="SSF55550">
    <property type="entry name" value="SH2 domain"/>
    <property type="match status" value="1"/>
</dbReference>
<feature type="compositionally biased region" description="Polar residues" evidence="1">
    <location>
        <begin position="916"/>
        <end position="925"/>
    </location>
</feature>
<feature type="compositionally biased region" description="Low complexity" evidence="1">
    <location>
        <begin position="855"/>
        <end position="873"/>
    </location>
</feature>
<feature type="region of interest" description="Disordered" evidence="1">
    <location>
        <begin position="641"/>
        <end position="925"/>
    </location>
</feature>
<evidence type="ECO:0000256" key="1">
    <source>
        <dbReference type="SAM" id="MobiDB-lite"/>
    </source>
</evidence>
<feature type="region of interest" description="Disordered" evidence="1">
    <location>
        <begin position="267"/>
        <end position="370"/>
    </location>
</feature>
<dbReference type="InterPro" id="IPR036964">
    <property type="entry name" value="RASGEF_cat_dom_sf"/>
</dbReference>
<evidence type="ECO:0000313" key="2">
    <source>
        <dbReference type="EnsemblMetazoa" id="PPA08437.1"/>
    </source>
</evidence>
<feature type="compositionally biased region" description="Polar residues" evidence="1">
    <location>
        <begin position="790"/>
        <end position="799"/>
    </location>
</feature>
<accession>A0A2A6C7R1</accession>
<dbReference type="Gene3D" id="3.30.505.10">
    <property type="entry name" value="SH2 domain"/>
    <property type="match status" value="1"/>
</dbReference>